<gene>
    <name evidence="6" type="ORF">JMJ35_002404</name>
</gene>
<keyword evidence="4" id="KW-0175">Coiled coil</keyword>
<feature type="domain" description="Nephrocystin 3-like N-terminal" evidence="5">
    <location>
        <begin position="194"/>
        <end position="357"/>
    </location>
</feature>
<feature type="repeat" description="ANK" evidence="3">
    <location>
        <begin position="1132"/>
        <end position="1161"/>
    </location>
</feature>
<dbReference type="Proteomes" id="UP001166286">
    <property type="component" value="Unassembled WGS sequence"/>
</dbReference>
<dbReference type="SMART" id="SM00248">
    <property type="entry name" value="ANK"/>
    <property type="match status" value="16"/>
</dbReference>
<name>A0AA39V9B7_9LECA</name>
<dbReference type="EMBL" id="JAFEKC020000004">
    <property type="protein sequence ID" value="KAK0515025.1"/>
    <property type="molecule type" value="Genomic_DNA"/>
</dbReference>
<evidence type="ECO:0000313" key="6">
    <source>
        <dbReference type="EMBL" id="KAK0515025.1"/>
    </source>
</evidence>
<dbReference type="Pfam" id="PF12796">
    <property type="entry name" value="Ank_2"/>
    <property type="match status" value="4"/>
</dbReference>
<dbReference type="InterPro" id="IPR002110">
    <property type="entry name" value="Ankyrin_rpt"/>
</dbReference>
<evidence type="ECO:0000256" key="3">
    <source>
        <dbReference type="PROSITE-ProRule" id="PRU00023"/>
    </source>
</evidence>
<organism evidence="6 7">
    <name type="scientific">Cladonia borealis</name>
    <dbReference type="NCBI Taxonomy" id="184061"/>
    <lineage>
        <taxon>Eukaryota</taxon>
        <taxon>Fungi</taxon>
        <taxon>Dikarya</taxon>
        <taxon>Ascomycota</taxon>
        <taxon>Pezizomycotina</taxon>
        <taxon>Lecanoromycetes</taxon>
        <taxon>OSLEUM clade</taxon>
        <taxon>Lecanoromycetidae</taxon>
        <taxon>Lecanorales</taxon>
        <taxon>Lecanorineae</taxon>
        <taxon>Cladoniaceae</taxon>
        <taxon>Cladonia</taxon>
    </lineage>
</organism>
<accession>A0AA39V9B7</accession>
<reference evidence="6" key="1">
    <citation type="submission" date="2023-03" db="EMBL/GenBank/DDBJ databases">
        <title>Complete genome of Cladonia borealis.</title>
        <authorList>
            <person name="Park H."/>
        </authorList>
    </citation>
    <scope>NUCLEOTIDE SEQUENCE</scope>
    <source>
        <strain evidence="6">ANT050790</strain>
    </source>
</reference>
<feature type="repeat" description="ANK" evidence="3">
    <location>
        <begin position="990"/>
        <end position="1018"/>
    </location>
</feature>
<dbReference type="InterPro" id="IPR036770">
    <property type="entry name" value="Ankyrin_rpt-contain_sf"/>
</dbReference>
<feature type="repeat" description="ANK" evidence="3">
    <location>
        <begin position="1165"/>
        <end position="1197"/>
    </location>
</feature>
<dbReference type="SUPFAM" id="SSF48403">
    <property type="entry name" value="Ankyrin repeat"/>
    <property type="match status" value="2"/>
</dbReference>
<dbReference type="Pfam" id="PF24883">
    <property type="entry name" value="NPHP3_N"/>
    <property type="match status" value="1"/>
</dbReference>
<feature type="repeat" description="ANK" evidence="3">
    <location>
        <begin position="768"/>
        <end position="800"/>
    </location>
</feature>
<feature type="coiled-coil region" evidence="4">
    <location>
        <begin position="31"/>
        <end position="58"/>
    </location>
</feature>
<feature type="repeat" description="ANK" evidence="3">
    <location>
        <begin position="897"/>
        <end position="929"/>
    </location>
</feature>
<dbReference type="PANTHER" id="PTHR24198:SF165">
    <property type="entry name" value="ANKYRIN REPEAT-CONTAINING PROTEIN-RELATED"/>
    <property type="match status" value="1"/>
</dbReference>
<dbReference type="Pfam" id="PF13637">
    <property type="entry name" value="Ank_4"/>
    <property type="match status" value="1"/>
</dbReference>
<evidence type="ECO:0000256" key="1">
    <source>
        <dbReference type="ARBA" id="ARBA00022737"/>
    </source>
</evidence>
<feature type="repeat" description="ANK" evidence="3">
    <location>
        <begin position="1233"/>
        <end position="1265"/>
    </location>
</feature>
<sequence length="1350" mass="148078">MDPLSVTASIIAVIQISGRVVSICYSYRNSVKGAAEEAAKITDEVKSLQDVLDRLLKIAEREVARGPTRLQALQALAEPDGALSQCQAELSALQIKLEPAQKVRMMWKALKWPLTEGSVKKTIDNISRLKATLTLAIVTDQTSISLAIEESVATVAATQRSFMLDETKLEIHKWLRAPDPSSNHLAARRKAHAGTGSWLLQNAEYAAWRSNAATFLWLNGIPGCGKTILCSTIIEDLINYCQSKPMSIVTYFYFDFNNTEKQDYGKVLRSITAQILAQYPQIPDPLLKLYKDSFSGGEQPRNTALLTSVRRIFEQLSESYIILDALDESKDREELLEWIQQVSNWGLQNVHILVTSRKENDIDDTLSSLLTCQICMQSTLIDADIVAFVRDKLVQDPKLKKWPDKVRAEIETTLIEGACGMFRWVVCQIDSLRKCIKLPSLRVALRSLPRTLDETYTRILENIDEEYSQDTLRVLQWLAYSARPVQPEEAVEILAIDWETEGNPNFDLSFRLSDPTDLLIICSSLITIEESPSNREDNATQEKTKVLKLAHSSVKDYLISDRIRSSRAAFYAVEEPTSQAFIGKCCLVYLLQFTTPVKEETAQAFPLTRYAAQYWPHHLLAARNTQSQTLEDLAFALLMSDQVPYASWCHFYDPDMPWLDEVRSEWTNKATSSLYYTSILGLERLSERLIKAKVDPNVSGGFFESPLLAAVHRGHEGLVGTLLRAGAIVDASQIYSPPPLSVAAAYGHEVIVRELLEKGAYINHSNLLGGTALSSAARNGHGTIVRILLDAGADPDKWSRKTETGIPLVEAASNGFEDVVRQLLPSATSFAIKDALVAAADKGHENTVRSIITNGIDPDLALSCASRVGSQDLVSRLIDEGALVNQTPGLASRKRGEYMSPLTAAAASGHAVILQQLIAKGAELETSTLVSATRNGHRQITELLLQEKAYDIDSISEALISAVERGHLSITKLLLDHGADIEICHWYVRPLHAAAHNGNLEMLKLLLDRGADINSAVGGPGRGIKGSAIQDAAYRGDIRMVQCLIERGAEIDMYGLGLPNALQNAASKGHIAIAKFLLSAGAELESDGGHGTALQSAIAGDRPDIVLLLLEHGANLDLFGEVRDWKTKPLPSPLLHATMEGHVEIVKLLLEHGADVNAPSWYWGSSNLPLHTAAGKGDVETLQMLLKHGANVDAQTEDGGSAIHSAARMGQHDALSLLFFEYHANPSLSLVVNGSLALHSAASNGYPKCIELCLKAGIDLNARNNFGRTALHWAAEKGHHSTVQLLLDRGVDSGVKEIGTNMTALDIAKQKAWEQPKNESRQDLVRILTGKGGRINSLAVRLGIKYIDRC</sequence>
<evidence type="ECO:0000256" key="4">
    <source>
        <dbReference type="SAM" id="Coils"/>
    </source>
</evidence>
<dbReference type="Gene3D" id="1.25.40.20">
    <property type="entry name" value="Ankyrin repeat-containing domain"/>
    <property type="match status" value="4"/>
</dbReference>
<evidence type="ECO:0000259" key="5">
    <source>
        <dbReference type="Pfam" id="PF24883"/>
    </source>
</evidence>
<keyword evidence="2 3" id="KW-0040">ANK repeat</keyword>
<dbReference type="Gene3D" id="3.40.50.300">
    <property type="entry name" value="P-loop containing nucleotide triphosphate hydrolases"/>
    <property type="match status" value="1"/>
</dbReference>
<dbReference type="PROSITE" id="PS50297">
    <property type="entry name" value="ANK_REP_REGION"/>
    <property type="match status" value="7"/>
</dbReference>
<dbReference type="SUPFAM" id="SSF52540">
    <property type="entry name" value="P-loop containing nucleoside triphosphate hydrolases"/>
    <property type="match status" value="1"/>
</dbReference>
<keyword evidence="7" id="KW-1185">Reference proteome</keyword>
<dbReference type="PRINTS" id="PR01415">
    <property type="entry name" value="ANKYRIN"/>
</dbReference>
<proteinExistence type="predicted"/>
<keyword evidence="1" id="KW-0677">Repeat</keyword>
<dbReference type="InterPro" id="IPR027417">
    <property type="entry name" value="P-loop_NTPase"/>
</dbReference>
<feature type="repeat" description="ANK" evidence="3">
    <location>
        <begin position="1266"/>
        <end position="1298"/>
    </location>
</feature>
<comment type="caution">
    <text evidence="6">The sequence shown here is derived from an EMBL/GenBank/DDBJ whole genome shotgun (WGS) entry which is preliminary data.</text>
</comment>
<feature type="repeat" description="ANK" evidence="3">
    <location>
        <begin position="735"/>
        <end position="767"/>
    </location>
</feature>
<dbReference type="PANTHER" id="PTHR24198">
    <property type="entry name" value="ANKYRIN REPEAT AND PROTEIN KINASE DOMAIN-CONTAINING PROTEIN"/>
    <property type="match status" value="1"/>
</dbReference>
<dbReference type="PROSITE" id="PS50088">
    <property type="entry name" value="ANK_REPEAT"/>
    <property type="match status" value="8"/>
</dbReference>
<dbReference type="InterPro" id="IPR056884">
    <property type="entry name" value="NPHP3-like_N"/>
</dbReference>
<protein>
    <recommendedName>
        <fullName evidence="5">Nephrocystin 3-like N-terminal domain-containing protein</fullName>
    </recommendedName>
</protein>
<evidence type="ECO:0000313" key="7">
    <source>
        <dbReference type="Proteomes" id="UP001166286"/>
    </source>
</evidence>
<evidence type="ECO:0000256" key="2">
    <source>
        <dbReference type="ARBA" id="ARBA00023043"/>
    </source>
</evidence>